<dbReference type="InterPro" id="IPR050951">
    <property type="entry name" value="Retrovirus_Pol_polyprotein"/>
</dbReference>
<dbReference type="AlphaFoldDB" id="A0A7I4Z5U9"/>
<dbReference type="Gene3D" id="3.30.70.270">
    <property type="match status" value="2"/>
</dbReference>
<organism evidence="1 2">
    <name type="scientific">Haemonchus contortus</name>
    <name type="common">Barber pole worm</name>
    <dbReference type="NCBI Taxonomy" id="6289"/>
    <lineage>
        <taxon>Eukaryota</taxon>
        <taxon>Metazoa</taxon>
        <taxon>Ecdysozoa</taxon>
        <taxon>Nematoda</taxon>
        <taxon>Chromadorea</taxon>
        <taxon>Rhabditida</taxon>
        <taxon>Rhabditina</taxon>
        <taxon>Rhabditomorpha</taxon>
        <taxon>Strongyloidea</taxon>
        <taxon>Trichostrongylidae</taxon>
        <taxon>Haemonchus</taxon>
    </lineage>
</organism>
<protein>
    <submittedName>
        <fullName evidence="2">Reverse transcriptase domain-containing protein</fullName>
    </submittedName>
</protein>
<dbReference type="OrthoDB" id="8000983at2759"/>
<dbReference type="InterPro" id="IPR043502">
    <property type="entry name" value="DNA/RNA_pol_sf"/>
</dbReference>
<name>A0A7I4Z5U9_HAECO</name>
<reference evidence="2" key="1">
    <citation type="submission" date="2020-12" db="UniProtKB">
        <authorList>
            <consortium name="WormBaseParasite"/>
        </authorList>
    </citation>
    <scope>IDENTIFICATION</scope>
    <source>
        <strain evidence="2">MHco3</strain>
    </source>
</reference>
<sequence length="235" mass="26535">MDDIVVCTTTKERHLELLGQVFARRKEARLRLKALLRRKVSFLGHIVDEEGVLVDPEKVPAIRDYPAPKKVKELRTFLSMESFYRKFCFGSSQQAGPLFNLTSSKCKWSWEKEPRGGVYTRVVKSFKSLRNTLADWTTYDTWIIVLPMERKAEGSTIEESVKIAKTHSEEGGRIATVWTPVTAKTLAEWVSMSILWSTIDATLRKFAGPGAVMYALGESFRGEATPTGSRGELPD</sequence>
<dbReference type="PANTHER" id="PTHR37984:SF5">
    <property type="entry name" value="PROTEIN NYNRIN-LIKE"/>
    <property type="match status" value="1"/>
</dbReference>
<proteinExistence type="predicted"/>
<dbReference type="InterPro" id="IPR043128">
    <property type="entry name" value="Rev_trsase/Diguanyl_cyclase"/>
</dbReference>
<dbReference type="Proteomes" id="UP000025227">
    <property type="component" value="Unplaced"/>
</dbReference>
<dbReference type="PANTHER" id="PTHR37984">
    <property type="entry name" value="PROTEIN CBG26694"/>
    <property type="match status" value="1"/>
</dbReference>
<evidence type="ECO:0000313" key="1">
    <source>
        <dbReference type="Proteomes" id="UP000025227"/>
    </source>
</evidence>
<evidence type="ECO:0000313" key="2">
    <source>
        <dbReference type="WBParaSite" id="HCON_00181900-00001"/>
    </source>
</evidence>
<accession>A0A7I4Z5U9</accession>
<dbReference type="SUPFAM" id="SSF56672">
    <property type="entry name" value="DNA/RNA polymerases"/>
    <property type="match status" value="1"/>
</dbReference>
<dbReference type="WBParaSite" id="HCON_00181900-00001">
    <property type="protein sequence ID" value="HCON_00181900-00001"/>
    <property type="gene ID" value="HCON_00181900"/>
</dbReference>
<keyword evidence="1" id="KW-1185">Reference proteome</keyword>